<keyword evidence="5" id="KW-0812">Transmembrane</keyword>
<dbReference type="InterPro" id="IPR036034">
    <property type="entry name" value="PDZ_sf"/>
</dbReference>
<evidence type="ECO:0000256" key="1">
    <source>
        <dbReference type="ARBA" id="ARBA00010541"/>
    </source>
</evidence>
<dbReference type="Gene3D" id="2.40.10.10">
    <property type="entry name" value="Trypsin-like serine proteases"/>
    <property type="match status" value="2"/>
</dbReference>
<evidence type="ECO:0000259" key="6">
    <source>
        <dbReference type="PROSITE" id="PS50106"/>
    </source>
</evidence>
<keyword evidence="5" id="KW-1133">Transmembrane helix</keyword>
<evidence type="ECO:0000313" key="7">
    <source>
        <dbReference type="EMBL" id="MEN1760118.1"/>
    </source>
</evidence>
<evidence type="ECO:0000256" key="4">
    <source>
        <dbReference type="SAM" id="MobiDB-lite"/>
    </source>
</evidence>
<reference evidence="7 8" key="1">
    <citation type="submission" date="2024-04" db="EMBL/GenBank/DDBJ databases">
        <title>Genome sequencing and metabolic network reconstruction of aminoacids and betaine degradation by Anoxynatronum sibiricum.</title>
        <authorList>
            <person name="Detkova E.N."/>
            <person name="Boltjanskaja Y.V."/>
            <person name="Mardanov A.V."/>
            <person name="Kevbrin V."/>
        </authorList>
    </citation>
    <scope>NUCLEOTIDE SEQUENCE [LARGE SCALE GENOMIC DNA]</scope>
    <source>
        <strain evidence="7 8">Z-7981</strain>
    </source>
</reference>
<evidence type="ECO:0000256" key="2">
    <source>
        <dbReference type="ARBA" id="ARBA00022670"/>
    </source>
</evidence>
<dbReference type="InterPro" id="IPR051201">
    <property type="entry name" value="Chloro_Bact_Ser_Proteases"/>
</dbReference>
<dbReference type="RefSeq" id="WP_343185437.1">
    <property type="nucleotide sequence ID" value="NZ_JBCITM010000005.1"/>
</dbReference>
<dbReference type="SUPFAM" id="SSF50494">
    <property type="entry name" value="Trypsin-like serine proteases"/>
    <property type="match status" value="1"/>
</dbReference>
<dbReference type="SMART" id="SM00228">
    <property type="entry name" value="PDZ"/>
    <property type="match status" value="1"/>
</dbReference>
<protein>
    <submittedName>
        <fullName evidence="7">Trypsin-like peptidase domain-containing protein</fullName>
    </submittedName>
</protein>
<keyword evidence="2" id="KW-0645">Protease</keyword>
<accession>A0ABU9VT03</accession>
<feature type="compositionally biased region" description="Acidic residues" evidence="4">
    <location>
        <begin position="50"/>
        <end position="63"/>
    </location>
</feature>
<dbReference type="PANTHER" id="PTHR43343:SF3">
    <property type="entry name" value="PROTEASE DO-LIKE 8, CHLOROPLASTIC"/>
    <property type="match status" value="1"/>
</dbReference>
<dbReference type="Pfam" id="PF13365">
    <property type="entry name" value="Trypsin_2"/>
    <property type="match status" value="1"/>
</dbReference>
<dbReference type="EMBL" id="JBCITM010000005">
    <property type="protein sequence ID" value="MEN1760118.1"/>
    <property type="molecule type" value="Genomic_DNA"/>
</dbReference>
<dbReference type="Proteomes" id="UP001407405">
    <property type="component" value="Unassembled WGS sequence"/>
</dbReference>
<dbReference type="PROSITE" id="PS50106">
    <property type="entry name" value="PDZ"/>
    <property type="match status" value="1"/>
</dbReference>
<dbReference type="InterPro" id="IPR001478">
    <property type="entry name" value="PDZ"/>
</dbReference>
<organism evidence="7 8">
    <name type="scientific">Anoxynatronum sibiricum</name>
    <dbReference type="NCBI Taxonomy" id="210623"/>
    <lineage>
        <taxon>Bacteria</taxon>
        <taxon>Bacillati</taxon>
        <taxon>Bacillota</taxon>
        <taxon>Clostridia</taxon>
        <taxon>Eubacteriales</taxon>
        <taxon>Clostridiaceae</taxon>
        <taxon>Anoxynatronum</taxon>
    </lineage>
</organism>
<evidence type="ECO:0000313" key="8">
    <source>
        <dbReference type="Proteomes" id="UP001407405"/>
    </source>
</evidence>
<feature type="transmembrane region" description="Helical" evidence="5">
    <location>
        <begin position="199"/>
        <end position="222"/>
    </location>
</feature>
<evidence type="ECO:0000256" key="3">
    <source>
        <dbReference type="ARBA" id="ARBA00022801"/>
    </source>
</evidence>
<name>A0ABU9VT03_9CLOT</name>
<feature type="domain" description="PDZ" evidence="6">
    <location>
        <begin position="481"/>
        <end position="523"/>
    </location>
</feature>
<comment type="caution">
    <text evidence="7">The sequence shown here is derived from an EMBL/GenBank/DDBJ whole genome shotgun (WGS) entry which is preliminary data.</text>
</comment>
<dbReference type="PANTHER" id="PTHR43343">
    <property type="entry name" value="PEPTIDASE S12"/>
    <property type="match status" value="1"/>
</dbReference>
<dbReference type="Pfam" id="PF13180">
    <property type="entry name" value="PDZ_2"/>
    <property type="match status" value="1"/>
</dbReference>
<gene>
    <name evidence="7" type="ORF">AAIG11_06520</name>
</gene>
<keyword evidence="8" id="KW-1185">Reference proteome</keyword>
<dbReference type="InterPro" id="IPR043504">
    <property type="entry name" value="Peptidase_S1_PA_chymotrypsin"/>
</dbReference>
<feature type="region of interest" description="Disordered" evidence="4">
    <location>
        <begin position="1"/>
        <end position="120"/>
    </location>
</feature>
<dbReference type="SUPFAM" id="SSF50156">
    <property type="entry name" value="PDZ domain-like"/>
    <property type="match status" value="1"/>
</dbReference>
<sequence>MDKEKRTEQEMQEEETFVQQREEETLQTLQESNHQQPEQSEQIKKAREPDEPDEPDEMDEPDEPVSYHDHQDNPDHQENQDNQEKPEVLEGSIPSQNDVSFDNPENPVAHEMQESDVTIEEQEDTFEVDLLGEPRKLDDQAAPITGVQIAVSGGFNATTAVSETAAETSSMASSTESLTSKAAHLPIPKGHRLLPRRTLFTMLLAAVLAGAVLSFALFYAMLPTLLQARGIATGSGNQGSSVVIQPHEDLTVYSAVAQKAMPSVVGITTVQMQQGFFSGPQRSEGLGTGVIVDERGYILTNSHVIRDGQADEVMVLLHDGSQLPAEVLWFEQSMDLAVIKIEGGVDLIPAELGNSDDLIVGEIVVAIGNPLGLNFERTLTQGVISGLNRSIAVSQNQVIDNLIQTDASINPGNSGGPLLNARGQVIGINTAKIQTGEGLGFSIPINTSKPIVDQFIERGEFRRVYLGIRGFNAENVEDATGVPLSVDKGVYIVEVVPESAAEAADLRPGDVVIALGDQPVETMGELIRELYKYRPGDETTVTYLRNTREETVTIVLQD</sequence>
<keyword evidence="3" id="KW-0378">Hydrolase</keyword>
<evidence type="ECO:0000256" key="5">
    <source>
        <dbReference type="SAM" id="Phobius"/>
    </source>
</evidence>
<dbReference type="Gene3D" id="2.30.42.10">
    <property type="match status" value="1"/>
</dbReference>
<keyword evidence="5" id="KW-0472">Membrane</keyword>
<dbReference type="InterPro" id="IPR009003">
    <property type="entry name" value="Peptidase_S1_PA"/>
</dbReference>
<proteinExistence type="inferred from homology"/>
<comment type="similarity">
    <text evidence="1">Belongs to the peptidase S1C family.</text>
</comment>
<dbReference type="InterPro" id="IPR001940">
    <property type="entry name" value="Peptidase_S1C"/>
</dbReference>
<feature type="compositionally biased region" description="Basic and acidic residues" evidence="4">
    <location>
        <begin position="65"/>
        <end position="88"/>
    </location>
</feature>
<dbReference type="PRINTS" id="PR00834">
    <property type="entry name" value="PROTEASES2C"/>
</dbReference>